<dbReference type="Proteomes" id="UP001341840">
    <property type="component" value="Unassembled WGS sequence"/>
</dbReference>
<dbReference type="EMBL" id="JASCZI010151650">
    <property type="protein sequence ID" value="MED6173887.1"/>
    <property type="molecule type" value="Genomic_DNA"/>
</dbReference>
<protein>
    <submittedName>
        <fullName evidence="1">Uncharacterized protein</fullName>
    </submittedName>
</protein>
<name>A0ABU6VJY6_9FABA</name>
<organism evidence="1 2">
    <name type="scientific">Stylosanthes scabra</name>
    <dbReference type="NCBI Taxonomy" id="79078"/>
    <lineage>
        <taxon>Eukaryota</taxon>
        <taxon>Viridiplantae</taxon>
        <taxon>Streptophyta</taxon>
        <taxon>Embryophyta</taxon>
        <taxon>Tracheophyta</taxon>
        <taxon>Spermatophyta</taxon>
        <taxon>Magnoliopsida</taxon>
        <taxon>eudicotyledons</taxon>
        <taxon>Gunneridae</taxon>
        <taxon>Pentapetalae</taxon>
        <taxon>rosids</taxon>
        <taxon>fabids</taxon>
        <taxon>Fabales</taxon>
        <taxon>Fabaceae</taxon>
        <taxon>Papilionoideae</taxon>
        <taxon>50 kb inversion clade</taxon>
        <taxon>dalbergioids sensu lato</taxon>
        <taxon>Dalbergieae</taxon>
        <taxon>Pterocarpus clade</taxon>
        <taxon>Stylosanthes</taxon>
    </lineage>
</organism>
<gene>
    <name evidence="1" type="ORF">PIB30_063916</name>
</gene>
<proteinExistence type="predicted"/>
<sequence length="169" mass="18665">MENSKVKWERSHAGLYIGESCIPSVAATARSTTISQCRGHWLWHHVSLVSRPHPTAPSLSTNYAPPRHLFRKTWPVPPPSPWHSHIPNTQPVLATLGTTNKKCRRKREHWRNKPVSRVGGATLVQSLWWSAATTGHWNRGGCAAMSGCGTGEMSHAMVGCGIVENQYAT</sequence>
<keyword evidence="2" id="KW-1185">Reference proteome</keyword>
<comment type="caution">
    <text evidence="1">The sequence shown here is derived from an EMBL/GenBank/DDBJ whole genome shotgun (WGS) entry which is preliminary data.</text>
</comment>
<reference evidence="1 2" key="1">
    <citation type="journal article" date="2023" name="Plants (Basel)">
        <title>Bridging the Gap: Combining Genomics and Transcriptomics Approaches to Understand Stylosanthes scabra, an Orphan Legume from the Brazilian Caatinga.</title>
        <authorList>
            <person name="Ferreira-Neto J.R.C."/>
            <person name="da Silva M.D."/>
            <person name="Binneck E."/>
            <person name="de Melo N.F."/>
            <person name="da Silva R.H."/>
            <person name="de Melo A.L.T.M."/>
            <person name="Pandolfi V."/>
            <person name="Bustamante F.O."/>
            <person name="Brasileiro-Vidal A.C."/>
            <person name="Benko-Iseppon A.M."/>
        </authorList>
    </citation>
    <scope>NUCLEOTIDE SEQUENCE [LARGE SCALE GENOMIC DNA]</scope>
    <source>
        <tissue evidence="1">Leaves</tissue>
    </source>
</reference>
<accession>A0ABU6VJY6</accession>
<evidence type="ECO:0000313" key="2">
    <source>
        <dbReference type="Proteomes" id="UP001341840"/>
    </source>
</evidence>
<evidence type="ECO:0000313" key="1">
    <source>
        <dbReference type="EMBL" id="MED6173887.1"/>
    </source>
</evidence>